<accession>A0ABX0LQX8</accession>
<gene>
    <name evidence="1" type="ORF">F0185_27285</name>
</gene>
<protein>
    <submittedName>
        <fullName evidence="1">Uncharacterized protein</fullName>
    </submittedName>
</protein>
<comment type="caution">
    <text evidence="1">The sequence shown here is derived from an EMBL/GenBank/DDBJ whole genome shotgun (WGS) entry which is preliminary data.</text>
</comment>
<organism evidence="1 2">
    <name type="scientific">Massilia rubra</name>
    <dbReference type="NCBI Taxonomy" id="2607910"/>
    <lineage>
        <taxon>Bacteria</taxon>
        <taxon>Pseudomonadati</taxon>
        <taxon>Pseudomonadota</taxon>
        <taxon>Betaproteobacteria</taxon>
        <taxon>Burkholderiales</taxon>
        <taxon>Oxalobacteraceae</taxon>
        <taxon>Telluria group</taxon>
        <taxon>Massilia</taxon>
    </lineage>
</organism>
<keyword evidence="2" id="KW-1185">Reference proteome</keyword>
<evidence type="ECO:0000313" key="2">
    <source>
        <dbReference type="Proteomes" id="UP000785613"/>
    </source>
</evidence>
<reference evidence="1 2" key="1">
    <citation type="submission" date="2019-09" db="EMBL/GenBank/DDBJ databases">
        <title>Taxonomy of Antarctic Massilia spp.: description of Massilia rubra sp. nov., Massilia aquatica sp. nov., Massilia mucilaginosa sp. nov., Massilia frigida sp. nov. isolated from streams, lakes and regoliths.</title>
        <authorList>
            <person name="Holochova P."/>
            <person name="Sedlacek I."/>
            <person name="Kralova S."/>
            <person name="Maslanova I."/>
            <person name="Busse H.-J."/>
            <person name="Stankova E."/>
            <person name="Vrbovska V."/>
            <person name="Kovarovic V."/>
            <person name="Bartak M."/>
            <person name="Svec P."/>
            <person name="Pantucek R."/>
        </authorList>
    </citation>
    <scope>NUCLEOTIDE SEQUENCE [LARGE SCALE GENOMIC DNA]</scope>
    <source>
        <strain evidence="1 2">CCM 8692</strain>
    </source>
</reference>
<dbReference type="Proteomes" id="UP000785613">
    <property type="component" value="Unassembled WGS sequence"/>
</dbReference>
<dbReference type="RefSeq" id="WP_167230131.1">
    <property type="nucleotide sequence ID" value="NZ_VUYU01000026.1"/>
</dbReference>
<sequence>MSKQTAAALKSYFLTGSIPTQDHFAALIDSGVNLLDANLTIDARQRLGIGCTPTSTLSVQSQYNLALSGSVSTTNGSATVLGTQTRFTAETTVGAVLSIAGGLYTVSAIASDTSLSIDPAFPPAPAPVASQAPALADAGVSLKCADAAGRTRLELRPDGALQVGALQVGAVTAAGSVSAAGFSGDGAGLRNIPVGALTGTFSAAQIPDIPMSKVVGNLAAARIGGVLSMAQLPPIPAATISGQLAVAQIPDLSSREVLLYASAPLVPKGTRTSVSWLADYGYQLTLVFLGANGPSTLSVGPGPGSYTLLVNQRTLFTLTATSASGVLKTQRQIWIDTY</sequence>
<evidence type="ECO:0000313" key="1">
    <source>
        <dbReference type="EMBL" id="NHZ37273.1"/>
    </source>
</evidence>
<proteinExistence type="predicted"/>
<name>A0ABX0LQX8_9BURK</name>
<dbReference type="EMBL" id="VUYU01000026">
    <property type="protein sequence ID" value="NHZ37273.1"/>
    <property type="molecule type" value="Genomic_DNA"/>
</dbReference>